<evidence type="ECO:0000256" key="1">
    <source>
        <dbReference type="ARBA" id="ARBA00004251"/>
    </source>
</evidence>
<gene>
    <name evidence="14" type="ORF">ACEWY4_014691</name>
</gene>
<keyword evidence="9" id="KW-0325">Glycoprotein</keyword>
<evidence type="ECO:0000256" key="4">
    <source>
        <dbReference type="ARBA" id="ARBA00022729"/>
    </source>
</evidence>
<dbReference type="Pfam" id="PF08205">
    <property type="entry name" value="C2-set_2"/>
    <property type="match status" value="1"/>
</dbReference>
<evidence type="ECO:0000313" key="14">
    <source>
        <dbReference type="EMBL" id="KAL2090003.1"/>
    </source>
</evidence>
<dbReference type="SUPFAM" id="SSF48726">
    <property type="entry name" value="Immunoglobulin"/>
    <property type="match status" value="2"/>
</dbReference>
<dbReference type="InterPro" id="IPR013162">
    <property type="entry name" value="CD80_C2-set"/>
</dbReference>
<dbReference type="Proteomes" id="UP001591681">
    <property type="component" value="Unassembled WGS sequence"/>
</dbReference>
<keyword evidence="5 11" id="KW-1133">Transmembrane helix</keyword>
<feature type="domain" description="Ig-like" evidence="13">
    <location>
        <begin position="138"/>
        <end position="235"/>
    </location>
</feature>
<name>A0ABD1JTD6_9TELE</name>
<evidence type="ECO:0000259" key="13">
    <source>
        <dbReference type="PROSITE" id="PS50835"/>
    </source>
</evidence>
<reference evidence="14 15" key="1">
    <citation type="submission" date="2024-09" db="EMBL/GenBank/DDBJ databases">
        <title>A chromosome-level genome assembly of Gray's grenadier anchovy, Coilia grayii.</title>
        <authorList>
            <person name="Fu Z."/>
        </authorList>
    </citation>
    <scope>NUCLEOTIDE SEQUENCE [LARGE SCALE GENOMIC DNA]</scope>
    <source>
        <strain evidence="14">G4</strain>
        <tissue evidence="14">Muscle</tissue>
    </source>
</reference>
<accession>A0ABD1JTD6</accession>
<feature type="transmembrane region" description="Helical" evidence="11">
    <location>
        <begin position="244"/>
        <end position="266"/>
    </location>
</feature>
<dbReference type="PANTHER" id="PTHR25466:SF2">
    <property type="entry name" value="T-LYMPHOCYTE ACTIVATION ANTIGEN CD86"/>
    <property type="match status" value="1"/>
</dbReference>
<keyword evidence="6 11" id="KW-0472">Membrane</keyword>
<protein>
    <recommendedName>
        <fullName evidence="13">Ig-like domain-containing protein</fullName>
    </recommendedName>
</protein>
<keyword evidence="8" id="KW-0675">Receptor</keyword>
<evidence type="ECO:0000256" key="2">
    <source>
        <dbReference type="ARBA" id="ARBA00022475"/>
    </source>
</evidence>
<evidence type="ECO:0000256" key="10">
    <source>
        <dbReference type="ARBA" id="ARBA00023319"/>
    </source>
</evidence>
<dbReference type="PROSITE" id="PS50835">
    <property type="entry name" value="IG_LIKE"/>
    <property type="match status" value="1"/>
</dbReference>
<keyword evidence="10" id="KW-0393">Immunoglobulin domain</keyword>
<evidence type="ECO:0000256" key="11">
    <source>
        <dbReference type="SAM" id="Phobius"/>
    </source>
</evidence>
<evidence type="ECO:0000256" key="7">
    <source>
        <dbReference type="ARBA" id="ARBA00023157"/>
    </source>
</evidence>
<keyword evidence="7" id="KW-1015">Disulfide bond</keyword>
<comment type="subcellular location">
    <subcellularLocation>
        <location evidence="1">Cell membrane</location>
        <topology evidence="1">Single-pass type I membrane protein</topology>
    </subcellularLocation>
</comment>
<evidence type="ECO:0000256" key="12">
    <source>
        <dbReference type="SAM" id="SignalP"/>
    </source>
</evidence>
<evidence type="ECO:0000256" key="3">
    <source>
        <dbReference type="ARBA" id="ARBA00022692"/>
    </source>
</evidence>
<dbReference type="GO" id="GO:0005886">
    <property type="term" value="C:plasma membrane"/>
    <property type="evidence" value="ECO:0007669"/>
    <property type="project" value="UniProtKB-SubCell"/>
</dbReference>
<evidence type="ECO:0000313" key="15">
    <source>
        <dbReference type="Proteomes" id="UP001591681"/>
    </source>
</evidence>
<keyword evidence="3 11" id="KW-0812">Transmembrane</keyword>
<dbReference type="InterPro" id="IPR007110">
    <property type="entry name" value="Ig-like_dom"/>
</dbReference>
<keyword evidence="2" id="KW-1003">Cell membrane</keyword>
<evidence type="ECO:0000256" key="6">
    <source>
        <dbReference type="ARBA" id="ARBA00023136"/>
    </source>
</evidence>
<feature type="chain" id="PRO_5044873097" description="Ig-like domain-containing protein" evidence="12">
    <location>
        <begin position="20"/>
        <end position="307"/>
    </location>
</feature>
<comment type="caution">
    <text evidence="14">The sequence shown here is derived from an EMBL/GenBank/DDBJ whole genome shotgun (WGS) entry which is preliminary data.</text>
</comment>
<evidence type="ECO:0000256" key="9">
    <source>
        <dbReference type="ARBA" id="ARBA00023180"/>
    </source>
</evidence>
<dbReference type="InterPro" id="IPR013783">
    <property type="entry name" value="Ig-like_fold"/>
</dbReference>
<organism evidence="14 15">
    <name type="scientific">Coilia grayii</name>
    <name type="common">Gray's grenadier anchovy</name>
    <dbReference type="NCBI Taxonomy" id="363190"/>
    <lineage>
        <taxon>Eukaryota</taxon>
        <taxon>Metazoa</taxon>
        <taxon>Chordata</taxon>
        <taxon>Craniata</taxon>
        <taxon>Vertebrata</taxon>
        <taxon>Euteleostomi</taxon>
        <taxon>Actinopterygii</taxon>
        <taxon>Neopterygii</taxon>
        <taxon>Teleostei</taxon>
        <taxon>Clupei</taxon>
        <taxon>Clupeiformes</taxon>
        <taxon>Clupeoidei</taxon>
        <taxon>Engraulidae</taxon>
        <taxon>Coilinae</taxon>
        <taxon>Coilia</taxon>
    </lineage>
</organism>
<sequence>MTPRWFIAFLLGLVELVSTQDEGCAVGVIGESAVLPCTYDGTSKLLSSNITVQWRSGTEVMLKRMWRQGHEEMLNSSDSTRVRMPSLGPQTGDFSMTRSDIVPSDSKNYSLHISFDGEKTSSVLCTVCLRVGAHFSFPSIQRGQVNPEGKTQFACHSRGGYPQPTLHWLINSTEMPPTGSVRTYTQPLEDSELFNITSTLTVTISMGLPVMCAIENHILNETFSTTNWPEEEQVSPVVARASEAMWIFSTVLIVIVGLLVAAGIIFQVKWDHNRRRPHVHRDDSDSEDTDIITVDMKNLDSLTETDV</sequence>
<dbReference type="InterPro" id="IPR036179">
    <property type="entry name" value="Ig-like_dom_sf"/>
</dbReference>
<evidence type="ECO:0000256" key="5">
    <source>
        <dbReference type="ARBA" id="ARBA00022989"/>
    </source>
</evidence>
<dbReference type="Gene3D" id="2.60.40.10">
    <property type="entry name" value="Immunoglobulins"/>
    <property type="match status" value="2"/>
</dbReference>
<feature type="signal peptide" evidence="12">
    <location>
        <begin position="1"/>
        <end position="19"/>
    </location>
</feature>
<proteinExistence type="predicted"/>
<dbReference type="AlphaFoldDB" id="A0ABD1JTD6"/>
<evidence type="ECO:0000256" key="8">
    <source>
        <dbReference type="ARBA" id="ARBA00023170"/>
    </source>
</evidence>
<dbReference type="InterPro" id="IPR051713">
    <property type="entry name" value="T-cell_Activation_Regulation"/>
</dbReference>
<dbReference type="EMBL" id="JBHFQA010000012">
    <property type="protein sequence ID" value="KAL2090003.1"/>
    <property type="molecule type" value="Genomic_DNA"/>
</dbReference>
<keyword evidence="4 12" id="KW-0732">Signal</keyword>
<dbReference type="PANTHER" id="PTHR25466">
    <property type="entry name" value="T-LYMPHOCYTE ACTIVATION ANTIGEN"/>
    <property type="match status" value="1"/>
</dbReference>
<keyword evidence="15" id="KW-1185">Reference proteome</keyword>